<feature type="repeat" description="TPR" evidence="1">
    <location>
        <begin position="313"/>
        <end position="346"/>
    </location>
</feature>
<dbReference type="PROSITE" id="PS50293">
    <property type="entry name" value="TPR_REGION"/>
    <property type="match status" value="1"/>
</dbReference>
<gene>
    <name evidence="3" type="ORF">ENP88_02365</name>
</gene>
<organism evidence="3">
    <name type="scientific">Archaeoglobus fulgidus</name>
    <dbReference type="NCBI Taxonomy" id="2234"/>
    <lineage>
        <taxon>Archaea</taxon>
        <taxon>Methanobacteriati</taxon>
        <taxon>Methanobacteriota</taxon>
        <taxon>Archaeoglobi</taxon>
        <taxon>Archaeoglobales</taxon>
        <taxon>Archaeoglobaceae</taxon>
        <taxon>Archaeoglobus</taxon>
    </lineage>
</organism>
<dbReference type="PANTHER" id="PTHR23131">
    <property type="entry name" value="ENDORIBONUCLEASE LACTB2"/>
    <property type="match status" value="1"/>
</dbReference>
<dbReference type="SUPFAM" id="SSF56281">
    <property type="entry name" value="Metallo-hydrolase/oxidoreductase"/>
    <property type="match status" value="1"/>
</dbReference>
<dbReference type="SMART" id="SM00028">
    <property type="entry name" value="TPR"/>
    <property type="match status" value="3"/>
</dbReference>
<keyword evidence="1" id="KW-0802">TPR repeat</keyword>
<dbReference type="InterPro" id="IPR050662">
    <property type="entry name" value="Sec-metab_biosynth-thioest"/>
</dbReference>
<dbReference type="GO" id="GO:0016787">
    <property type="term" value="F:hydrolase activity"/>
    <property type="evidence" value="ECO:0007669"/>
    <property type="project" value="UniProtKB-KW"/>
</dbReference>
<keyword evidence="3" id="KW-0378">Hydrolase</keyword>
<dbReference type="SMART" id="SM00849">
    <property type="entry name" value="Lactamase_B"/>
    <property type="match status" value="1"/>
</dbReference>
<protein>
    <submittedName>
        <fullName evidence="3">MBL fold metallo-hydrolase</fullName>
    </submittedName>
</protein>
<comment type="caution">
    <text evidence="3">The sequence shown here is derived from an EMBL/GenBank/DDBJ whole genome shotgun (WGS) entry which is preliminary data.</text>
</comment>
<dbReference type="SUPFAM" id="SSF48452">
    <property type="entry name" value="TPR-like"/>
    <property type="match status" value="1"/>
</dbReference>
<dbReference type="Gene3D" id="1.25.40.10">
    <property type="entry name" value="Tetratricopeptide repeat domain"/>
    <property type="match status" value="1"/>
</dbReference>
<name>A0A7J2TJ09_ARCFL</name>
<evidence type="ECO:0000256" key="1">
    <source>
        <dbReference type="PROSITE-ProRule" id="PRU00339"/>
    </source>
</evidence>
<dbReference type="Pfam" id="PF00515">
    <property type="entry name" value="TPR_1"/>
    <property type="match status" value="1"/>
</dbReference>
<reference evidence="3" key="1">
    <citation type="journal article" date="2020" name="mSystems">
        <title>Genome- and Community-Level Interaction Insights into Carbon Utilization and Element Cycling Functions of Hydrothermarchaeota in Hydrothermal Sediment.</title>
        <authorList>
            <person name="Zhou Z."/>
            <person name="Liu Y."/>
            <person name="Xu W."/>
            <person name="Pan J."/>
            <person name="Luo Z.H."/>
            <person name="Li M."/>
        </authorList>
    </citation>
    <scope>NUCLEOTIDE SEQUENCE [LARGE SCALE GENOMIC DNA]</scope>
    <source>
        <strain evidence="3">SpSt-26</strain>
    </source>
</reference>
<dbReference type="Gene3D" id="3.60.15.10">
    <property type="entry name" value="Ribonuclease Z/Hydroxyacylglutathione hydrolase-like"/>
    <property type="match status" value="1"/>
</dbReference>
<dbReference type="InterPro" id="IPR036866">
    <property type="entry name" value="RibonucZ/Hydroxyglut_hydro"/>
</dbReference>
<evidence type="ECO:0000259" key="2">
    <source>
        <dbReference type="SMART" id="SM00849"/>
    </source>
</evidence>
<dbReference type="InterPro" id="IPR011990">
    <property type="entry name" value="TPR-like_helical_dom_sf"/>
</dbReference>
<dbReference type="AlphaFoldDB" id="A0A7J2TJ09"/>
<evidence type="ECO:0000313" key="3">
    <source>
        <dbReference type="EMBL" id="HEH35002.1"/>
    </source>
</evidence>
<dbReference type="PANTHER" id="PTHR23131:SF0">
    <property type="entry name" value="ENDORIBONUCLEASE LACTB2"/>
    <property type="match status" value="1"/>
</dbReference>
<feature type="domain" description="Metallo-beta-lactamase" evidence="2">
    <location>
        <begin position="49"/>
        <end position="220"/>
    </location>
</feature>
<proteinExistence type="predicted"/>
<dbReference type="Pfam" id="PF00753">
    <property type="entry name" value="Lactamase_B"/>
    <property type="match status" value="1"/>
</dbReference>
<dbReference type="EMBL" id="DSLA01000037">
    <property type="protein sequence ID" value="HEH35002.1"/>
    <property type="molecule type" value="Genomic_DNA"/>
</dbReference>
<dbReference type="PROSITE" id="PS50005">
    <property type="entry name" value="TPR"/>
    <property type="match status" value="1"/>
</dbReference>
<sequence length="391" mass="43993">MVARRQNEVSLLSGIHAALVRKMSWRFLSELSPHPFFKKILFLEGFYSSSNSYVILDDGLTIIDPGNDYTAFIELFELGFDPSDIKRIIITHGDYTHCMGVLELMNYQNTRKDLEIVMHEMGPVTLREIINKIGWKVTNVRGGEILKARDSNLKVIHTPGHSIDSICLYHEDSQTLFTGDTVLPGSVAIPNPAAMGDIREYILSIRAIRKIPVEALLPGHGMPIVGNCGEVIEKTYEELIKSITGDIEWGEAANILIKHGYIEEAIFCCNKGIHANPERLSLLKMKAVCLNSLGRFEEALEILDEVLKKQRDALALTAKGYALMSLGKYEKSIECFDEALRIDPSMLEAKIYKGIALILLGKIEDAMKIPEFKDEYARIFEKEMSKMGLRL</sequence>
<dbReference type="InterPro" id="IPR001279">
    <property type="entry name" value="Metallo-B-lactamas"/>
</dbReference>
<accession>A0A7J2TJ09</accession>
<dbReference type="InterPro" id="IPR019734">
    <property type="entry name" value="TPR_rpt"/>
</dbReference>